<dbReference type="SUPFAM" id="SSF51735">
    <property type="entry name" value="NAD(P)-binding Rossmann-fold domains"/>
    <property type="match status" value="1"/>
</dbReference>
<protein>
    <submittedName>
        <fullName evidence="2">Uncharacterized protein</fullName>
    </submittedName>
</protein>
<dbReference type="Gene3D" id="3.40.50.720">
    <property type="entry name" value="NAD(P)-binding Rossmann-like Domain"/>
    <property type="match status" value="1"/>
</dbReference>
<dbReference type="InterPro" id="IPR036291">
    <property type="entry name" value="NAD(P)-bd_dom_sf"/>
</dbReference>
<reference evidence="2 3" key="1">
    <citation type="submission" date="2024-02" db="EMBL/GenBank/DDBJ databases">
        <title>Discinaceae phylogenomics.</title>
        <authorList>
            <person name="Dirks A.C."/>
            <person name="James T.Y."/>
        </authorList>
    </citation>
    <scope>NUCLEOTIDE SEQUENCE [LARGE SCALE GENOMIC DNA]</scope>
    <source>
        <strain evidence="2 3">ACD0624</strain>
    </source>
</reference>
<comment type="caution">
    <text evidence="2">The sequence shown here is derived from an EMBL/GenBank/DDBJ whole genome shotgun (WGS) entry which is preliminary data.</text>
</comment>
<evidence type="ECO:0000313" key="2">
    <source>
        <dbReference type="EMBL" id="KAL0633372.1"/>
    </source>
</evidence>
<name>A0ABR3GCE7_9PEZI</name>
<organism evidence="2 3">
    <name type="scientific">Discina gigas</name>
    <dbReference type="NCBI Taxonomy" id="1032678"/>
    <lineage>
        <taxon>Eukaryota</taxon>
        <taxon>Fungi</taxon>
        <taxon>Dikarya</taxon>
        <taxon>Ascomycota</taxon>
        <taxon>Pezizomycotina</taxon>
        <taxon>Pezizomycetes</taxon>
        <taxon>Pezizales</taxon>
        <taxon>Discinaceae</taxon>
        <taxon>Discina</taxon>
    </lineage>
</organism>
<accession>A0ABR3GCE7</accession>
<dbReference type="Proteomes" id="UP001447188">
    <property type="component" value="Unassembled WGS sequence"/>
</dbReference>
<dbReference type="InterPro" id="IPR002347">
    <property type="entry name" value="SDR_fam"/>
</dbReference>
<keyword evidence="3" id="KW-1185">Reference proteome</keyword>
<sequence length="340" mass="37428">MTSIIPLVMQNLPLPYPDLPYDGKTVIVTGSNTGLGLEAARHFTRLRAERVILAVRNLEKGEAAKKLIEGSTGRLGVVECWKLDMNSFAGTEEFIKKAQTLPRLDVLILNAGLSAGTWRLSPDGWEETLQVNVLSTALLALRLLPKMVSSAKKNPGWTPHLVIVSSGVHAWPSVTSQISEWPSLREQGKFKVFDILNDQQKSEKTFVARYPLSKLFDVYVAREIAKLSPTSVLDSAKHIVVVNTLDPGFCMSELGRECGWDIYFMQLAFARTTEKGSRVLMDASSKGEQSHGQYLSSCKITECAPIVTSDEGKELQKVIWDEILDILEAASPGSKKLAGL</sequence>
<dbReference type="PANTHER" id="PTHR43157:SF31">
    <property type="entry name" value="PHOSPHATIDYLINOSITOL-GLYCAN BIOSYNTHESIS CLASS F PROTEIN"/>
    <property type="match status" value="1"/>
</dbReference>
<gene>
    <name evidence="2" type="ORF">Q9L58_007746</name>
</gene>
<dbReference type="PANTHER" id="PTHR43157">
    <property type="entry name" value="PHOSPHATIDYLINOSITOL-GLYCAN BIOSYNTHESIS CLASS F PROTEIN-RELATED"/>
    <property type="match status" value="1"/>
</dbReference>
<dbReference type="PRINTS" id="PR00081">
    <property type="entry name" value="GDHRDH"/>
</dbReference>
<dbReference type="EMBL" id="JBBBZM010000128">
    <property type="protein sequence ID" value="KAL0633372.1"/>
    <property type="molecule type" value="Genomic_DNA"/>
</dbReference>
<evidence type="ECO:0000256" key="1">
    <source>
        <dbReference type="ARBA" id="ARBA00023002"/>
    </source>
</evidence>
<dbReference type="Pfam" id="PF00106">
    <property type="entry name" value="adh_short"/>
    <property type="match status" value="1"/>
</dbReference>
<keyword evidence="1" id="KW-0560">Oxidoreductase</keyword>
<proteinExistence type="predicted"/>
<evidence type="ECO:0000313" key="3">
    <source>
        <dbReference type="Proteomes" id="UP001447188"/>
    </source>
</evidence>